<keyword evidence="3" id="KW-1185">Reference proteome</keyword>
<organism evidence="2 3">
    <name type="scientific">Massilia yuzhufengensis</name>
    <dbReference type="NCBI Taxonomy" id="1164594"/>
    <lineage>
        <taxon>Bacteria</taxon>
        <taxon>Pseudomonadati</taxon>
        <taxon>Pseudomonadota</taxon>
        <taxon>Betaproteobacteria</taxon>
        <taxon>Burkholderiales</taxon>
        <taxon>Oxalobacteraceae</taxon>
        <taxon>Telluria group</taxon>
        <taxon>Massilia</taxon>
    </lineage>
</organism>
<dbReference type="AlphaFoldDB" id="A0A1I1MM40"/>
<accession>A0A1I1MM40</accession>
<dbReference type="InterPro" id="IPR035924">
    <property type="entry name" value="FlaG-like_sf"/>
</dbReference>
<dbReference type="RefSeq" id="WP_091874719.1">
    <property type="nucleotide sequence ID" value="NZ_FOLD01000011.1"/>
</dbReference>
<evidence type="ECO:0000313" key="3">
    <source>
        <dbReference type="Proteomes" id="UP000198639"/>
    </source>
</evidence>
<dbReference type="EMBL" id="FOLD01000011">
    <property type="protein sequence ID" value="SFC86451.1"/>
    <property type="molecule type" value="Genomic_DNA"/>
</dbReference>
<name>A0A1I1MM40_9BURK</name>
<feature type="region of interest" description="Disordered" evidence="1">
    <location>
        <begin position="1"/>
        <end position="56"/>
    </location>
</feature>
<protein>
    <submittedName>
        <fullName evidence="2">Flagellar protein FlaG</fullName>
    </submittedName>
</protein>
<dbReference type="STRING" id="1164594.SAMN05216204_11184"/>
<dbReference type="Gene3D" id="3.30.160.170">
    <property type="entry name" value="FlaG-like"/>
    <property type="match status" value="1"/>
</dbReference>
<feature type="compositionally biased region" description="Polar residues" evidence="1">
    <location>
        <begin position="1"/>
        <end position="12"/>
    </location>
</feature>
<dbReference type="OrthoDB" id="8565152at2"/>
<reference evidence="3" key="1">
    <citation type="submission" date="2016-10" db="EMBL/GenBank/DDBJ databases">
        <authorList>
            <person name="Varghese N."/>
            <person name="Submissions S."/>
        </authorList>
    </citation>
    <scope>NUCLEOTIDE SEQUENCE [LARGE SCALE GENOMIC DNA]</scope>
    <source>
        <strain evidence="3">CGMCC 1.12041</strain>
    </source>
</reference>
<keyword evidence="2" id="KW-0966">Cell projection</keyword>
<gene>
    <name evidence="2" type="ORF">SAMN05216204_11184</name>
</gene>
<evidence type="ECO:0000313" key="2">
    <source>
        <dbReference type="EMBL" id="SFC86451.1"/>
    </source>
</evidence>
<dbReference type="PANTHER" id="PTHR37166:SF1">
    <property type="entry name" value="PROTEIN FLAG"/>
    <property type="match status" value="1"/>
</dbReference>
<dbReference type="InterPro" id="IPR005186">
    <property type="entry name" value="FlaG"/>
</dbReference>
<sequence length="125" mass="13281">MQLQPQGITTTGADPIVLPRTQSPAPASTPAATSAKPVDGAKQADAAGKPASPADVDKALDSINKTMKSLSHSLEFSLDDDSKRQVVKVIDPETREVIRQMPSKEALEIAKALDRLQGLLIRQQA</sequence>
<keyword evidence="2" id="KW-0969">Cilium</keyword>
<dbReference type="SUPFAM" id="SSF160214">
    <property type="entry name" value="FlaG-like"/>
    <property type="match status" value="1"/>
</dbReference>
<dbReference type="Proteomes" id="UP000198639">
    <property type="component" value="Unassembled WGS sequence"/>
</dbReference>
<proteinExistence type="predicted"/>
<keyword evidence="2" id="KW-0282">Flagellum</keyword>
<feature type="compositionally biased region" description="Low complexity" evidence="1">
    <location>
        <begin position="21"/>
        <end position="35"/>
    </location>
</feature>
<dbReference type="Pfam" id="PF03646">
    <property type="entry name" value="FlaG"/>
    <property type="match status" value="1"/>
</dbReference>
<dbReference type="PANTHER" id="PTHR37166">
    <property type="entry name" value="PROTEIN FLAG"/>
    <property type="match status" value="1"/>
</dbReference>
<evidence type="ECO:0000256" key="1">
    <source>
        <dbReference type="SAM" id="MobiDB-lite"/>
    </source>
</evidence>